<dbReference type="Pfam" id="PF22262">
    <property type="entry name" value="DUF6950"/>
    <property type="match status" value="1"/>
</dbReference>
<dbReference type="OrthoDB" id="6586924at2"/>
<evidence type="ECO:0000259" key="1">
    <source>
        <dbReference type="Pfam" id="PF22262"/>
    </source>
</evidence>
<evidence type="ECO:0000313" key="2">
    <source>
        <dbReference type="EMBL" id="SFK78245.1"/>
    </source>
</evidence>
<proteinExistence type="predicted"/>
<keyword evidence="3" id="KW-1185">Reference proteome</keyword>
<dbReference type="EMBL" id="FOSZ01000002">
    <property type="protein sequence ID" value="SFK78245.1"/>
    <property type="molecule type" value="Genomic_DNA"/>
</dbReference>
<sequence length="134" mass="14438">MRRPDWQNRLAGAIEAARETPFSWGTHDCATWAFDLRRDLTGGEDIAALWRGRYRTALGAHRIMKRLGWGSLEAAGRDLLGTPLPSVLQAGRGDQVLGGSGPAYGVCVGAKVAFVAPDGLVFISLSDCSLAWRV</sequence>
<feature type="domain" description="DUF6950" evidence="1">
    <location>
        <begin position="1"/>
        <end position="134"/>
    </location>
</feature>
<dbReference type="Proteomes" id="UP000198851">
    <property type="component" value="Unassembled WGS sequence"/>
</dbReference>
<dbReference type="AlphaFoldDB" id="A0A1I4CBD2"/>
<reference evidence="3" key="1">
    <citation type="submission" date="2016-10" db="EMBL/GenBank/DDBJ databases">
        <authorList>
            <person name="Varghese N."/>
            <person name="Submissions S."/>
        </authorList>
    </citation>
    <scope>NUCLEOTIDE SEQUENCE [LARGE SCALE GENOMIC DNA]</scope>
    <source>
        <strain evidence="3">DSM 28453</strain>
    </source>
</reference>
<dbReference type="InterPro" id="IPR053802">
    <property type="entry name" value="DUF6950"/>
</dbReference>
<dbReference type="RefSeq" id="WP_093321750.1">
    <property type="nucleotide sequence ID" value="NZ_FOSZ01000002.1"/>
</dbReference>
<evidence type="ECO:0000313" key="3">
    <source>
        <dbReference type="Proteomes" id="UP000198851"/>
    </source>
</evidence>
<protein>
    <recommendedName>
        <fullName evidence="1">DUF6950 domain-containing protein</fullName>
    </recommendedName>
</protein>
<name>A0A1I4CBD2_9RHOB</name>
<organism evidence="2 3">
    <name type="scientific">Shimia haliotis</name>
    <dbReference type="NCBI Taxonomy" id="1280847"/>
    <lineage>
        <taxon>Bacteria</taxon>
        <taxon>Pseudomonadati</taxon>
        <taxon>Pseudomonadota</taxon>
        <taxon>Alphaproteobacteria</taxon>
        <taxon>Rhodobacterales</taxon>
        <taxon>Roseobacteraceae</taxon>
    </lineage>
</organism>
<gene>
    <name evidence="2" type="ORF">SAMN04488036_102161</name>
</gene>
<accession>A0A1I4CBD2</accession>
<dbReference type="STRING" id="1280847.SAMN04488036_102161"/>